<dbReference type="Proteomes" id="UP000305729">
    <property type="component" value="Chromosome 1"/>
</dbReference>
<dbReference type="CDD" id="cd01120">
    <property type="entry name" value="RecA-like_superfamily"/>
    <property type="match status" value="1"/>
</dbReference>
<dbReference type="InterPro" id="IPR056920">
    <property type="entry name" value="PRTase-CE"/>
</dbReference>
<gene>
    <name evidence="3" type="ORF">CWC22_010940</name>
</gene>
<reference evidence="3 4" key="1">
    <citation type="submission" date="2019-10" db="EMBL/GenBank/DDBJ databases">
        <title>Pseudoalteromonas rubra S4059.</title>
        <authorList>
            <person name="Paulsen S."/>
            <person name="Wang X."/>
        </authorList>
    </citation>
    <scope>NUCLEOTIDE SEQUENCE [LARGE SCALE GENOMIC DNA]</scope>
    <source>
        <strain evidence="3 4">S4059</strain>
    </source>
</reference>
<feature type="domain" description="Novel STAND NTPase 5" evidence="2">
    <location>
        <begin position="324"/>
        <end position="451"/>
    </location>
</feature>
<proteinExistence type="predicted"/>
<feature type="domain" description="PRTase-CE" evidence="1">
    <location>
        <begin position="37"/>
        <end position="276"/>
    </location>
</feature>
<protein>
    <submittedName>
        <fullName evidence="3">Uncharacterized protein</fullName>
    </submittedName>
</protein>
<accession>A0A7S7YTQ5</accession>
<dbReference type="SUPFAM" id="SSF52540">
    <property type="entry name" value="P-loop containing nucleoside triphosphate hydrolases"/>
    <property type="match status" value="1"/>
</dbReference>
<dbReference type="RefSeq" id="WP_195879822.1">
    <property type="nucleotide sequence ID" value="NZ_CP045429.1"/>
</dbReference>
<organism evidence="3 4">
    <name type="scientific">Pseudoalteromonas rubra</name>
    <dbReference type="NCBI Taxonomy" id="43658"/>
    <lineage>
        <taxon>Bacteria</taxon>
        <taxon>Pseudomonadati</taxon>
        <taxon>Pseudomonadota</taxon>
        <taxon>Gammaproteobacteria</taxon>
        <taxon>Alteromonadales</taxon>
        <taxon>Pseudoalteromonadaceae</taxon>
        <taxon>Pseudoalteromonas</taxon>
    </lineage>
</organism>
<evidence type="ECO:0000259" key="1">
    <source>
        <dbReference type="Pfam" id="PF24390"/>
    </source>
</evidence>
<dbReference type="InterPro" id="IPR057574">
    <property type="entry name" value="nSTAND_NTPase5_dom"/>
</dbReference>
<name>A0A7S7YTQ5_9GAMM</name>
<evidence type="ECO:0000313" key="3">
    <source>
        <dbReference type="EMBL" id="QPB83474.1"/>
    </source>
</evidence>
<dbReference type="Pfam" id="PF24390">
    <property type="entry name" value="PRTase-CE"/>
    <property type="match status" value="1"/>
</dbReference>
<dbReference type="Pfam" id="PF25199">
    <property type="entry name" value="nSTAND_NTPase5"/>
    <property type="match status" value="1"/>
</dbReference>
<evidence type="ECO:0000313" key="4">
    <source>
        <dbReference type="Proteomes" id="UP000305729"/>
    </source>
</evidence>
<dbReference type="InterPro" id="IPR027417">
    <property type="entry name" value="P-loop_NTPase"/>
</dbReference>
<dbReference type="EMBL" id="CP045429">
    <property type="protein sequence ID" value="QPB83474.1"/>
    <property type="molecule type" value="Genomic_DNA"/>
</dbReference>
<sequence>MNSHQKFIAEHTSEIEEIVAYWIPRKSAFFQDKYRDVTRWLCNFRPNQCKAALTLLENIDYITDDEMRDYVNIAAKHIKKIFRDDLKDVLFYPLELSSAASGSQFLYQYGKELGLKEKNFKSDDFRAHLNRDIDIVFFDDIIGSGNQATKFFNNYLKNARARCHYVALLGFENGQENIRRDTNFNSLLVIRTLYDECMAFSDNSQVFTTQEEKELVKAVCLEWGKKLYPAHPLGYDDSQALIVMPHNTPNNTLPVVWAGPDSESYEKQPWHPVWPRKKLLKKKTKSLDPPGASVISESFFEDIAENFQGNFAPYHFYTAKLKDDCQWYGIAQRWDIRRSIEADIEQQIIKSFHDDVDMRVASVVSGAGGSGKSTLLRRIAFNLSKSEYTVIWLEDIDDFFINAMLDIPWTQGKYLVFIEDWYRFSDNSNHLNELFNALSGNRSVRLVIGDRFPEQKPYLKYLFNPDNNLYSLKPDENHDLLSAIVERMPQWSSTHEIMSKKEDYSKSSLFLLLFILARTAGDESALFSLDCNLMSHYRAIIQSDIKKIYEQHSALAKALVYWSWLYKNNKTLLHEKDFCYLADFFDDSTKYGTYFSLEGKGEVNERLRSYINKSSENFLSFNHDTLAEEGISYAIAQGMDESHFLHRQVLDMALERFSDRVISGLLLNRLCEEGFFKSKIEKLSYIEQLDKRGCTSDGYLHYLIKCEDFNRSEKIINAVNLLERKSALPVLSQGTICSCLNLLQGHESGQQQALRLLERDSPETPLNSEVTSSCLRLLKGHESGQEQALRLLERDSPETQLSPNVTSSCLKLLQGLESGREQALRLLQRDSPETSLTPQVICSCLKLLKGHQSGQEQALRLLGRDSPETPLSSEVTCGCLKLLQGLESGREQALRLLQRDSPETPLSSEVTCSCLKLLEGHQSGLEQALHLLERDSAETPLDHQIVSSCLNLLQGHHSGQEQALRLLERDSPETPLGHQTISSCLNLLQGLESGQQQALRLLERDSPETPLGSEVTCSCLKLLQGHQSGQEQALRLLERDSPETPLGHQTISSCLNLLQGHESGQQQALRLLEKDSPETPLNLQVICSCLKLLQGHKSGQEQALRLLERDSPETPLSPQVISSCLREVYAHPKAKQYVIRLFQEQPNWRQLNWYVVYYSLVVHAQFELYTPVVAEIISEYNPGKTPRHVFNRYIQVLKMPFFHDQVWVKTTQSYLDNWKESGRLMLISVLEAYQSKPELTINTCQQILKFWEGEINYRRYRDKKAYTWKHIALAMDHPSLSKEARAVAREMIAYDSNYPETLPSDLLLHCDQYLKPAGV</sequence>
<evidence type="ECO:0000259" key="2">
    <source>
        <dbReference type="Pfam" id="PF25199"/>
    </source>
</evidence>